<reference evidence="4" key="1">
    <citation type="submission" date="2023-10" db="EMBL/GenBank/DDBJ databases">
        <authorList>
            <person name="Chen Y."/>
            <person name="Shah S."/>
            <person name="Dougan E. K."/>
            <person name="Thang M."/>
            <person name="Chan C."/>
        </authorList>
    </citation>
    <scope>NUCLEOTIDE SEQUENCE [LARGE SCALE GENOMIC DNA]</scope>
</reference>
<evidence type="ECO:0000256" key="1">
    <source>
        <dbReference type="ARBA" id="ARBA00022603"/>
    </source>
</evidence>
<organism evidence="4 5">
    <name type="scientific">Prorocentrum cordatum</name>
    <dbReference type="NCBI Taxonomy" id="2364126"/>
    <lineage>
        <taxon>Eukaryota</taxon>
        <taxon>Sar</taxon>
        <taxon>Alveolata</taxon>
        <taxon>Dinophyceae</taxon>
        <taxon>Prorocentrales</taxon>
        <taxon>Prorocentraceae</taxon>
        <taxon>Prorocentrum</taxon>
    </lineage>
</organism>
<evidence type="ECO:0000313" key="4">
    <source>
        <dbReference type="EMBL" id="CAK0796241.1"/>
    </source>
</evidence>
<evidence type="ECO:0008006" key="6">
    <source>
        <dbReference type="Google" id="ProtNLM"/>
    </source>
</evidence>
<dbReference type="InterPro" id="IPR001525">
    <property type="entry name" value="C5_MeTfrase"/>
</dbReference>
<keyword evidence="5" id="KW-1185">Reference proteome</keyword>
<dbReference type="Pfam" id="PF00145">
    <property type="entry name" value="DNA_methylase"/>
    <property type="match status" value="1"/>
</dbReference>
<protein>
    <recommendedName>
        <fullName evidence="6">DNA (cytosine-5-)-methyltransferase</fullName>
    </recommendedName>
</protein>
<dbReference type="EMBL" id="CAUYUJ010001501">
    <property type="protein sequence ID" value="CAK0796241.1"/>
    <property type="molecule type" value="Genomic_DNA"/>
</dbReference>
<proteinExistence type="predicted"/>
<feature type="non-terminal residue" evidence="4">
    <location>
        <position position="1"/>
    </location>
</feature>
<dbReference type="Proteomes" id="UP001189429">
    <property type="component" value="Unassembled WGS sequence"/>
</dbReference>
<sequence length="336" mass="37921">QRILRTRPHISFLENVEKVTAGGEDEDGLPRDSDATHVKKTFEDQGFSCIDLVVSARDYGSATERKRWFCVVFDIAPSNKAEITNNFFEILNSIKIGAGKPEDFLIDNNTLAGLLKPGDDDSLNRSAAPQAKASKGDPNWKLIHEEAFSTYDVQWPPELSEDLLTFRYRRESEVAFFGNALFPCSTPGRWEFFDVNRTLERTFKYPPKQKRGQLTNPWKEWVPCMTGHSCFVGRIMDANGDTMMKRIHGLEAMQLMGWDLSFYKDGVAPFWQERVTPDVLVDLAGNARSAFSVAPLFVASMGRAPWVYYKTAPPPSKRSEHSEIVNADSDDSSDSD</sequence>
<evidence type="ECO:0000313" key="5">
    <source>
        <dbReference type="Proteomes" id="UP001189429"/>
    </source>
</evidence>
<evidence type="ECO:0000256" key="3">
    <source>
        <dbReference type="SAM" id="MobiDB-lite"/>
    </source>
</evidence>
<evidence type="ECO:0000256" key="2">
    <source>
        <dbReference type="ARBA" id="ARBA00022679"/>
    </source>
</evidence>
<name>A0ABN9PX40_9DINO</name>
<feature type="region of interest" description="Disordered" evidence="3">
    <location>
        <begin position="312"/>
        <end position="336"/>
    </location>
</feature>
<gene>
    <name evidence="4" type="ORF">PCOR1329_LOCUS5664</name>
</gene>
<keyword evidence="1" id="KW-0489">Methyltransferase</keyword>
<dbReference type="SUPFAM" id="SSF53335">
    <property type="entry name" value="S-adenosyl-L-methionine-dependent methyltransferases"/>
    <property type="match status" value="1"/>
</dbReference>
<dbReference type="Gene3D" id="3.40.50.150">
    <property type="entry name" value="Vaccinia Virus protein VP39"/>
    <property type="match status" value="1"/>
</dbReference>
<keyword evidence="2" id="KW-0808">Transferase</keyword>
<dbReference type="InterPro" id="IPR029063">
    <property type="entry name" value="SAM-dependent_MTases_sf"/>
</dbReference>
<accession>A0ABN9PX40</accession>
<comment type="caution">
    <text evidence="4">The sequence shown here is derived from an EMBL/GenBank/DDBJ whole genome shotgun (WGS) entry which is preliminary data.</text>
</comment>